<sequence>MATGPRLIRKITARDVFACLILYSHPRNDSLPAKQRRASKPSVKRPFTDLVIYSGCNMMANSYHEHVQGL</sequence>
<keyword evidence="2" id="KW-1185">Reference proteome</keyword>
<name>A0ACC0WG86_9STRA</name>
<gene>
    <name evidence="1" type="ORF">PsorP6_012678</name>
</gene>
<organism evidence="1 2">
    <name type="scientific">Peronosclerospora sorghi</name>
    <dbReference type="NCBI Taxonomy" id="230839"/>
    <lineage>
        <taxon>Eukaryota</taxon>
        <taxon>Sar</taxon>
        <taxon>Stramenopiles</taxon>
        <taxon>Oomycota</taxon>
        <taxon>Peronosporomycetes</taxon>
        <taxon>Peronosporales</taxon>
        <taxon>Peronosporaceae</taxon>
        <taxon>Peronosclerospora</taxon>
    </lineage>
</organism>
<dbReference type="EMBL" id="CM047592">
    <property type="protein sequence ID" value="KAI9917829.1"/>
    <property type="molecule type" value="Genomic_DNA"/>
</dbReference>
<evidence type="ECO:0000313" key="1">
    <source>
        <dbReference type="EMBL" id="KAI9917829.1"/>
    </source>
</evidence>
<evidence type="ECO:0000313" key="2">
    <source>
        <dbReference type="Proteomes" id="UP001163321"/>
    </source>
</evidence>
<comment type="caution">
    <text evidence="1">The sequence shown here is derived from an EMBL/GenBank/DDBJ whole genome shotgun (WGS) entry which is preliminary data.</text>
</comment>
<proteinExistence type="predicted"/>
<dbReference type="Proteomes" id="UP001163321">
    <property type="component" value="Chromosome 13"/>
</dbReference>
<accession>A0ACC0WG86</accession>
<reference evidence="1 2" key="1">
    <citation type="journal article" date="2022" name="bioRxiv">
        <title>The genome of the oomycete Peronosclerospora sorghi, a cosmopolitan pathogen of maize and sorghum, is inflated with dispersed pseudogenes.</title>
        <authorList>
            <person name="Fletcher K."/>
            <person name="Martin F."/>
            <person name="Isakeit T."/>
            <person name="Cavanaugh K."/>
            <person name="Magill C."/>
            <person name="Michelmore R."/>
        </authorList>
    </citation>
    <scope>NUCLEOTIDE SEQUENCE [LARGE SCALE GENOMIC DNA]</scope>
    <source>
        <strain evidence="1">P6</strain>
    </source>
</reference>
<protein>
    <submittedName>
        <fullName evidence="1">Uncharacterized protein</fullName>
    </submittedName>
</protein>